<proteinExistence type="predicted"/>
<accession>A0A0D0BZM0</accession>
<reference evidence="1 2" key="1">
    <citation type="submission" date="2014-04" db="EMBL/GenBank/DDBJ databases">
        <title>Evolutionary Origins and Diversification of the Mycorrhizal Mutualists.</title>
        <authorList>
            <consortium name="DOE Joint Genome Institute"/>
            <consortium name="Mycorrhizal Genomics Consortium"/>
            <person name="Kohler A."/>
            <person name="Kuo A."/>
            <person name="Nagy L.G."/>
            <person name="Floudas D."/>
            <person name="Copeland A."/>
            <person name="Barry K.W."/>
            <person name="Cichocki N."/>
            <person name="Veneault-Fourrey C."/>
            <person name="LaButti K."/>
            <person name="Lindquist E.A."/>
            <person name="Lipzen A."/>
            <person name="Lundell T."/>
            <person name="Morin E."/>
            <person name="Murat C."/>
            <person name="Riley R."/>
            <person name="Ohm R."/>
            <person name="Sun H."/>
            <person name="Tunlid A."/>
            <person name="Henrissat B."/>
            <person name="Grigoriev I.V."/>
            <person name="Hibbett D.S."/>
            <person name="Martin F."/>
        </authorList>
    </citation>
    <scope>NUCLEOTIDE SEQUENCE [LARGE SCALE GENOMIC DNA]</scope>
    <source>
        <strain evidence="1 2">FD-317 M1</strain>
    </source>
</reference>
<evidence type="ECO:0000313" key="1">
    <source>
        <dbReference type="EMBL" id="KIK61366.1"/>
    </source>
</evidence>
<protein>
    <submittedName>
        <fullName evidence="1">Uncharacterized protein</fullName>
    </submittedName>
</protein>
<gene>
    <name evidence="1" type="ORF">GYMLUDRAFT_581287</name>
</gene>
<dbReference type="HOGENOM" id="CLU_084260_0_0_1"/>
<keyword evidence="2" id="KW-1185">Reference proteome</keyword>
<organism evidence="1 2">
    <name type="scientific">Collybiopsis luxurians FD-317 M1</name>
    <dbReference type="NCBI Taxonomy" id="944289"/>
    <lineage>
        <taxon>Eukaryota</taxon>
        <taxon>Fungi</taxon>
        <taxon>Dikarya</taxon>
        <taxon>Basidiomycota</taxon>
        <taxon>Agaricomycotina</taxon>
        <taxon>Agaricomycetes</taxon>
        <taxon>Agaricomycetidae</taxon>
        <taxon>Agaricales</taxon>
        <taxon>Marasmiineae</taxon>
        <taxon>Omphalotaceae</taxon>
        <taxon>Collybiopsis</taxon>
        <taxon>Collybiopsis luxurians</taxon>
    </lineage>
</organism>
<name>A0A0D0BZM0_9AGAR</name>
<dbReference type="Proteomes" id="UP000053593">
    <property type="component" value="Unassembled WGS sequence"/>
</dbReference>
<sequence length="235" mass="27353">MANFQSCASASGSGPSFGPFQSAHHFQMIQPSFTNVGRDQIVHYSPRIPGEQVYIIRKFDREEDRDSFHNRLQRSSWAPFSMQPLWKLNINGSPCLAVSSAPVYTLQEMTGGPVYSKEIRKNMYLKVAKFFLENDKVYPGHWNSAQLYDGRGKYRNLRLFDESGIFTINPEELKSLGLIYEEFDEFKKLGDKKFSEQVRQYWEKHNMEGKKELNYEAMMHIKAKVKLIMARESLQ</sequence>
<evidence type="ECO:0000313" key="2">
    <source>
        <dbReference type="Proteomes" id="UP000053593"/>
    </source>
</evidence>
<dbReference type="EMBL" id="KN834771">
    <property type="protein sequence ID" value="KIK61366.1"/>
    <property type="molecule type" value="Genomic_DNA"/>
</dbReference>
<dbReference type="AlphaFoldDB" id="A0A0D0BZM0"/>